<reference evidence="5 6" key="1">
    <citation type="submission" date="2023-09" db="EMBL/GenBank/DDBJ databases">
        <title>Complete Genome and Methylome dissection of Bacillus brevis NEB573 original source of BbsI restriction endonuclease.</title>
        <authorList>
            <person name="Fomenkov A."/>
            <person name="Roberts R.D."/>
        </authorList>
    </citation>
    <scope>NUCLEOTIDE SEQUENCE [LARGE SCALE GENOMIC DNA]</scope>
    <source>
        <strain evidence="5 6">NEB573</strain>
    </source>
</reference>
<dbReference type="PROSITE" id="PS00893">
    <property type="entry name" value="NUDIX_BOX"/>
    <property type="match status" value="1"/>
</dbReference>
<feature type="domain" description="Nudix hydrolase" evidence="4">
    <location>
        <begin position="18"/>
        <end position="146"/>
    </location>
</feature>
<evidence type="ECO:0000256" key="3">
    <source>
        <dbReference type="ARBA" id="ARBA00022842"/>
    </source>
</evidence>
<evidence type="ECO:0000313" key="5">
    <source>
        <dbReference type="EMBL" id="WNC16012.1"/>
    </source>
</evidence>
<keyword evidence="3" id="KW-0460">Magnesium</keyword>
<dbReference type="Proteomes" id="UP001256827">
    <property type="component" value="Chromosome"/>
</dbReference>
<dbReference type="PANTHER" id="PTHR43046">
    <property type="entry name" value="GDP-MANNOSE MANNOSYL HYDROLASE"/>
    <property type="match status" value="1"/>
</dbReference>
<accession>A0ABY9T7C9</accession>
<organism evidence="5 6">
    <name type="scientific">Brevibacillus brevis</name>
    <name type="common">Bacillus brevis</name>
    <dbReference type="NCBI Taxonomy" id="1393"/>
    <lineage>
        <taxon>Bacteria</taxon>
        <taxon>Bacillati</taxon>
        <taxon>Bacillota</taxon>
        <taxon>Bacilli</taxon>
        <taxon>Bacillales</taxon>
        <taxon>Paenibacillaceae</taxon>
        <taxon>Brevibacillus</taxon>
    </lineage>
</organism>
<dbReference type="InterPro" id="IPR000086">
    <property type="entry name" value="NUDIX_hydrolase_dom"/>
</dbReference>
<evidence type="ECO:0000256" key="1">
    <source>
        <dbReference type="ARBA" id="ARBA00001946"/>
    </source>
</evidence>
<dbReference type="PANTHER" id="PTHR43046:SF12">
    <property type="entry name" value="GDP-MANNOSE MANNOSYL HYDROLASE"/>
    <property type="match status" value="1"/>
</dbReference>
<keyword evidence="6" id="KW-1185">Reference proteome</keyword>
<evidence type="ECO:0000259" key="4">
    <source>
        <dbReference type="PROSITE" id="PS51462"/>
    </source>
</evidence>
<keyword evidence="2" id="KW-0378">Hydrolase</keyword>
<evidence type="ECO:0000256" key="2">
    <source>
        <dbReference type="ARBA" id="ARBA00022801"/>
    </source>
</evidence>
<comment type="cofactor">
    <cofactor evidence="1">
        <name>Mg(2+)</name>
        <dbReference type="ChEBI" id="CHEBI:18420"/>
    </cofactor>
</comment>
<dbReference type="PROSITE" id="PS51462">
    <property type="entry name" value="NUDIX"/>
    <property type="match status" value="1"/>
</dbReference>
<dbReference type="SUPFAM" id="SSF55811">
    <property type="entry name" value="Nudix"/>
    <property type="match status" value="1"/>
</dbReference>
<dbReference type="RefSeq" id="WP_310770307.1">
    <property type="nucleotide sequence ID" value="NZ_CP134050.1"/>
</dbReference>
<dbReference type="InterPro" id="IPR015797">
    <property type="entry name" value="NUDIX_hydrolase-like_dom_sf"/>
</dbReference>
<name>A0ABY9T7C9_BREBE</name>
<dbReference type="EMBL" id="CP134050">
    <property type="protein sequence ID" value="WNC16012.1"/>
    <property type="molecule type" value="Genomic_DNA"/>
</dbReference>
<dbReference type="Gene3D" id="3.90.79.10">
    <property type="entry name" value="Nucleoside Triphosphate Pyrophosphohydrolase"/>
    <property type="match status" value="1"/>
</dbReference>
<protein>
    <submittedName>
        <fullName evidence="5">NUDIX domain-containing protein</fullName>
    </submittedName>
</protein>
<proteinExistence type="predicted"/>
<dbReference type="InterPro" id="IPR020084">
    <property type="entry name" value="NUDIX_hydrolase_CS"/>
</dbReference>
<dbReference type="Pfam" id="PF00293">
    <property type="entry name" value="NUDIX"/>
    <property type="match status" value="1"/>
</dbReference>
<sequence>MEPQKVTFGEKLEGISYSRREGVYAIIMNDKNDAFAAVKTSTGYFLPGGGMEANETHEGCLKREVLEELGCLIAVGPFIGRAERYFYSTTLHEYMISDGYFYTAQIVSHPQAPTEDDHEFVWIRREEAEDLLFHEHQVWAVIKTFQGIGP</sequence>
<evidence type="ECO:0000313" key="6">
    <source>
        <dbReference type="Proteomes" id="UP001256827"/>
    </source>
</evidence>
<gene>
    <name evidence="5" type="ORF">RGB73_06765</name>
</gene>
<dbReference type="CDD" id="cd04684">
    <property type="entry name" value="NUDIX_Hydrolase"/>
    <property type="match status" value="1"/>
</dbReference>